<evidence type="ECO:0000256" key="4">
    <source>
        <dbReference type="ARBA" id="ARBA00022840"/>
    </source>
</evidence>
<feature type="domain" description="Disease resistance protein At4g27190-like leucine-rich repeats" evidence="6">
    <location>
        <begin position="836"/>
        <end position="910"/>
    </location>
</feature>
<keyword evidence="8" id="KW-1185">Reference proteome</keyword>
<evidence type="ECO:0000256" key="2">
    <source>
        <dbReference type="ARBA" id="ARBA00022741"/>
    </source>
</evidence>
<accession>A0A2Z6MQE0</accession>
<dbReference type="Pfam" id="PF23247">
    <property type="entry name" value="LRR_RPS2"/>
    <property type="match status" value="1"/>
</dbReference>
<dbReference type="GO" id="GO:0006952">
    <property type="term" value="P:defense response"/>
    <property type="evidence" value="ECO:0007669"/>
    <property type="project" value="UniProtKB-KW"/>
</dbReference>
<dbReference type="Gene3D" id="3.80.10.10">
    <property type="entry name" value="Ribonuclease Inhibitor"/>
    <property type="match status" value="2"/>
</dbReference>
<dbReference type="InterPro" id="IPR057135">
    <property type="entry name" value="At4g27190-like_LRR"/>
</dbReference>
<dbReference type="InterPro" id="IPR002182">
    <property type="entry name" value="NB-ARC"/>
</dbReference>
<dbReference type="InterPro" id="IPR050905">
    <property type="entry name" value="Plant_NBS-LRR"/>
</dbReference>
<dbReference type="SUPFAM" id="SSF52058">
    <property type="entry name" value="L domain-like"/>
    <property type="match status" value="1"/>
</dbReference>
<sequence>MESFLSDLVKQCGEKLINKAIAEARHILCFTCIVKDFEEERDRLEPERRTIEQRVKVAKERDKDIQANVVSWAKEIDELNQGKELTNKVKRIKELKGEKFENIELPRHVPGVERYSLKDYISFESREEKYKELSDALKDDNNYITGLHGMGGTGKTTLAFKVGKDLKQSEQFAYVVDTIVSSTPDVKKIQDDIAGTLGLKWEDCNESDRHKKLISRLTKGDKILVILDDVWNQDHPFNFDAIGIPEQGSHKGCRVLVTSRSQETLKNMGCGKIIALGLLSEKEAWNMFERYAEICNTTPKKLIDKGRQIAKECKQLPIAISVIARSLKGQEKREHKWDVALKSLKQHVYKDCVDNNMAVIHNCLKISYDQLMDEKLKRLFLLCSVFREDEEISIEVLTRLCIGVSFFGEDCQYYNDARNEVVTAKDKLVDSCLLLEVDAKRVKMHDMVREAAQGIANKEIQCVKLFDKKQKSLVEKQTNIKHLLFEGKYMDFFNLKFDGSKLETLIVKPDRDEECKCIEVPNSFFENVIKLRVLYFSGNYQQPALSLPDLIQSLTNIRSMSFDNVDLGDISILGNLQNLETLELVRCKINELPNQITELKKFKLLKLEYCTIRKNNPFEVIKRCTSLEELYFKYSFNGFCQEITFPELQRYYIKSDRCYFLERTKISKYVVFYGIEKRQLSEETLKYCLQTAEALCLKGIKWEWRNLMPNIVLVEHGMNDLGQLQLGGISQLQCLIDIVGSQVPNVLSNLVDISIGECIHLQSLFKGKLNLCSLKTILLSNCPELVSLFEVSTSRSLVLLETLEIANCEKLETIIAGERREDEEIDDGGNNKSYGSVFSKLKVIVINECHRLESILPFLSAQDFPALETIRIRKCDGLKYVFGKSQHVELVLLSELELSELPNFIGIFKECNHLMSSCVKGSSSTSNYGSKAEIQLDPIKSNTFSWWTRICCHTTIPLVDDVDGDQLHDNAVATVFTS</sequence>
<dbReference type="SUPFAM" id="SSF52540">
    <property type="entry name" value="P-loop containing nucleoside triphosphate hydrolases"/>
    <property type="match status" value="1"/>
</dbReference>
<dbReference type="PRINTS" id="PR00364">
    <property type="entry name" value="DISEASERSIST"/>
</dbReference>
<evidence type="ECO:0000256" key="1">
    <source>
        <dbReference type="ARBA" id="ARBA00008894"/>
    </source>
</evidence>
<dbReference type="PANTHER" id="PTHR33463:SF105">
    <property type="entry name" value="AND NB-ARC DOMAIN DISEASE RESISTANCE PROTEIN, PUTATIVE-RELATED"/>
    <property type="match status" value="1"/>
</dbReference>
<reference evidence="8" key="1">
    <citation type="journal article" date="2017" name="Front. Plant Sci.">
        <title>Climate Clever Clovers: New Paradigm to Reduce the Environmental Footprint of Ruminants by Breeding Low Methanogenic Forages Utilizing Haplotype Variation.</title>
        <authorList>
            <person name="Kaur P."/>
            <person name="Appels R."/>
            <person name="Bayer P.E."/>
            <person name="Keeble-Gagnere G."/>
            <person name="Wang J."/>
            <person name="Hirakawa H."/>
            <person name="Shirasawa K."/>
            <person name="Vercoe P."/>
            <person name="Stefanova K."/>
            <person name="Durmic Z."/>
            <person name="Nichols P."/>
            <person name="Revell C."/>
            <person name="Isobe S.N."/>
            <person name="Edwards D."/>
            <person name="Erskine W."/>
        </authorList>
    </citation>
    <scope>NUCLEOTIDE SEQUENCE [LARGE SCALE GENOMIC DNA]</scope>
    <source>
        <strain evidence="8">cv. Daliak</strain>
    </source>
</reference>
<keyword evidence="2" id="KW-0547">Nucleotide-binding</keyword>
<evidence type="ECO:0000256" key="3">
    <source>
        <dbReference type="ARBA" id="ARBA00022821"/>
    </source>
</evidence>
<keyword evidence="3" id="KW-0611">Plant defense</keyword>
<dbReference type="InterPro" id="IPR032675">
    <property type="entry name" value="LRR_dom_sf"/>
</dbReference>
<dbReference type="AlphaFoldDB" id="A0A2Z6MQE0"/>
<feature type="domain" description="NB-ARC" evidence="5">
    <location>
        <begin position="127"/>
        <end position="292"/>
    </location>
</feature>
<dbReference type="OrthoDB" id="786439at2759"/>
<keyword evidence="4" id="KW-0067">ATP-binding</keyword>
<dbReference type="PANTHER" id="PTHR33463">
    <property type="entry name" value="NB-ARC DOMAIN-CONTAINING PROTEIN-RELATED"/>
    <property type="match status" value="1"/>
</dbReference>
<evidence type="ECO:0000313" key="8">
    <source>
        <dbReference type="Proteomes" id="UP000242715"/>
    </source>
</evidence>
<evidence type="ECO:0000259" key="6">
    <source>
        <dbReference type="Pfam" id="PF23247"/>
    </source>
</evidence>
<evidence type="ECO:0000259" key="5">
    <source>
        <dbReference type="Pfam" id="PF00931"/>
    </source>
</evidence>
<dbReference type="InterPro" id="IPR027417">
    <property type="entry name" value="P-loop_NTPase"/>
</dbReference>
<dbReference type="FunFam" id="3.40.50.300:FF:001091">
    <property type="entry name" value="Probable disease resistance protein At1g61300"/>
    <property type="match status" value="1"/>
</dbReference>
<evidence type="ECO:0000313" key="7">
    <source>
        <dbReference type="EMBL" id="GAU33591.1"/>
    </source>
</evidence>
<comment type="similarity">
    <text evidence="1">Belongs to the disease resistance NB-LRR family.</text>
</comment>
<name>A0A2Z6MQE0_TRISU</name>
<dbReference type="EMBL" id="DF973532">
    <property type="protein sequence ID" value="GAU33591.1"/>
    <property type="molecule type" value="Genomic_DNA"/>
</dbReference>
<dbReference type="InterPro" id="IPR042197">
    <property type="entry name" value="Apaf_helical"/>
</dbReference>
<dbReference type="GO" id="GO:0005524">
    <property type="term" value="F:ATP binding"/>
    <property type="evidence" value="ECO:0007669"/>
    <property type="project" value="UniProtKB-KW"/>
</dbReference>
<gene>
    <name evidence="7" type="ORF">TSUD_359690</name>
</gene>
<dbReference type="Proteomes" id="UP000242715">
    <property type="component" value="Unassembled WGS sequence"/>
</dbReference>
<dbReference type="Gene3D" id="3.40.50.300">
    <property type="entry name" value="P-loop containing nucleotide triphosphate hydrolases"/>
    <property type="match status" value="1"/>
</dbReference>
<proteinExistence type="inferred from homology"/>
<dbReference type="Pfam" id="PF00931">
    <property type="entry name" value="NB-ARC"/>
    <property type="match status" value="1"/>
</dbReference>
<dbReference type="Gene3D" id="1.10.8.430">
    <property type="entry name" value="Helical domain of apoptotic protease-activating factors"/>
    <property type="match status" value="1"/>
</dbReference>
<dbReference type="GO" id="GO:0043531">
    <property type="term" value="F:ADP binding"/>
    <property type="evidence" value="ECO:0007669"/>
    <property type="project" value="InterPro"/>
</dbReference>
<protein>
    <submittedName>
        <fullName evidence="7">Uncharacterized protein</fullName>
    </submittedName>
</protein>
<organism evidence="7 8">
    <name type="scientific">Trifolium subterraneum</name>
    <name type="common">Subterranean clover</name>
    <dbReference type="NCBI Taxonomy" id="3900"/>
    <lineage>
        <taxon>Eukaryota</taxon>
        <taxon>Viridiplantae</taxon>
        <taxon>Streptophyta</taxon>
        <taxon>Embryophyta</taxon>
        <taxon>Tracheophyta</taxon>
        <taxon>Spermatophyta</taxon>
        <taxon>Magnoliopsida</taxon>
        <taxon>eudicotyledons</taxon>
        <taxon>Gunneridae</taxon>
        <taxon>Pentapetalae</taxon>
        <taxon>rosids</taxon>
        <taxon>fabids</taxon>
        <taxon>Fabales</taxon>
        <taxon>Fabaceae</taxon>
        <taxon>Papilionoideae</taxon>
        <taxon>50 kb inversion clade</taxon>
        <taxon>NPAAA clade</taxon>
        <taxon>Hologalegina</taxon>
        <taxon>IRL clade</taxon>
        <taxon>Trifolieae</taxon>
        <taxon>Trifolium</taxon>
    </lineage>
</organism>